<proteinExistence type="inferred from homology"/>
<dbReference type="GO" id="GO:1903785">
    <property type="term" value="P:L-valine transmembrane transport"/>
    <property type="evidence" value="ECO:0007669"/>
    <property type="project" value="TreeGrafter"/>
</dbReference>
<evidence type="ECO:0000256" key="3">
    <source>
        <dbReference type="ARBA" id="ARBA00022448"/>
    </source>
</evidence>
<comment type="subcellular location">
    <subcellularLocation>
        <location evidence="1">Cell membrane</location>
        <topology evidence="1">Multi-pass membrane protein</topology>
    </subcellularLocation>
</comment>
<dbReference type="Pfam" id="PF03591">
    <property type="entry name" value="AzlC"/>
    <property type="match status" value="1"/>
</dbReference>
<organism evidence="9 10">
    <name type="scientific">Allofournierella massiliensis</name>
    <dbReference type="NCBI Taxonomy" id="1650663"/>
    <lineage>
        <taxon>Bacteria</taxon>
        <taxon>Bacillati</taxon>
        <taxon>Bacillota</taxon>
        <taxon>Clostridia</taxon>
        <taxon>Eubacteriales</taxon>
        <taxon>Oscillospiraceae</taxon>
        <taxon>Allofournierella</taxon>
    </lineage>
</organism>
<keyword evidence="4" id="KW-1003">Cell membrane</keyword>
<dbReference type="Proteomes" id="UP000295184">
    <property type="component" value="Unassembled WGS sequence"/>
</dbReference>
<evidence type="ECO:0000313" key="10">
    <source>
        <dbReference type="Proteomes" id="UP000295184"/>
    </source>
</evidence>
<dbReference type="PANTHER" id="PTHR34979:SF1">
    <property type="entry name" value="INNER MEMBRANE PROTEIN YGAZ"/>
    <property type="match status" value="1"/>
</dbReference>
<evidence type="ECO:0000256" key="5">
    <source>
        <dbReference type="ARBA" id="ARBA00022692"/>
    </source>
</evidence>
<keyword evidence="3" id="KW-0813">Transport</keyword>
<feature type="transmembrane region" description="Helical" evidence="8">
    <location>
        <begin position="132"/>
        <end position="153"/>
    </location>
</feature>
<dbReference type="EMBL" id="SLUM01000018">
    <property type="protein sequence ID" value="TCL55128.1"/>
    <property type="molecule type" value="Genomic_DNA"/>
</dbReference>
<evidence type="ECO:0000256" key="4">
    <source>
        <dbReference type="ARBA" id="ARBA00022475"/>
    </source>
</evidence>
<feature type="transmembrane region" description="Helical" evidence="8">
    <location>
        <begin position="46"/>
        <end position="67"/>
    </location>
</feature>
<protein>
    <submittedName>
        <fullName evidence="9">4-azaleucine resistance transporter AzlC</fullName>
    </submittedName>
</protein>
<gene>
    <name evidence="9" type="ORF">EDD77_11870</name>
</gene>
<dbReference type="RefSeq" id="WP_242868296.1">
    <property type="nucleotide sequence ID" value="NZ_CABKVM010000013.1"/>
</dbReference>
<evidence type="ECO:0000256" key="2">
    <source>
        <dbReference type="ARBA" id="ARBA00010735"/>
    </source>
</evidence>
<name>A0A4R1QN12_9FIRM</name>
<keyword evidence="5 8" id="KW-0812">Transmembrane</keyword>
<keyword evidence="6 8" id="KW-1133">Transmembrane helix</keyword>
<evidence type="ECO:0000256" key="7">
    <source>
        <dbReference type="ARBA" id="ARBA00023136"/>
    </source>
</evidence>
<keyword evidence="7 8" id="KW-0472">Membrane</keyword>
<feature type="transmembrane region" description="Helical" evidence="8">
    <location>
        <begin position="194"/>
        <end position="221"/>
    </location>
</feature>
<evidence type="ECO:0000256" key="6">
    <source>
        <dbReference type="ARBA" id="ARBA00022989"/>
    </source>
</evidence>
<dbReference type="STRING" id="1650663.GCA_001486665_00647"/>
<comment type="caution">
    <text evidence="9">The sequence shown here is derived from an EMBL/GenBank/DDBJ whole genome shotgun (WGS) entry which is preliminary data.</text>
</comment>
<dbReference type="AlphaFoldDB" id="A0A4R1QN12"/>
<feature type="transmembrane region" description="Helical" evidence="8">
    <location>
        <begin position="12"/>
        <end position="34"/>
    </location>
</feature>
<sequence>MQQGMRRRALAAAFPHTVPILAGFLFLGMAYGIYMNVSGFPFWYPMLMGLTIFGGSLEFVAVSMLLAPFAPVQTFLMALMLQARHLFYGITMLEKYRDVGPKRWYLIFGMCDESFSINCSAEIPEGVDRGWFYFWVTLLNHAYWVTGATLGGLAGSLLSFDTTGLDFVMTAMFVVIFLEQWGKEKGHLPSLIGLGASGVCLALFGVDSFLLPAMGCILALLTVLKKPIDRMQAEGGEDA</sequence>
<dbReference type="GO" id="GO:0005886">
    <property type="term" value="C:plasma membrane"/>
    <property type="evidence" value="ECO:0007669"/>
    <property type="project" value="UniProtKB-SubCell"/>
</dbReference>
<evidence type="ECO:0000313" key="9">
    <source>
        <dbReference type="EMBL" id="TCL55128.1"/>
    </source>
</evidence>
<dbReference type="PANTHER" id="PTHR34979">
    <property type="entry name" value="INNER MEMBRANE PROTEIN YGAZ"/>
    <property type="match status" value="1"/>
</dbReference>
<evidence type="ECO:0000256" key="1">
    <source>
        <dbReference type="ARBA" id="ARBA00004651"/>
    </source>
</evidence>
<evidence type="ECO:0000256" key="8">
    <source>
        <dbReference type="SAM" id="Phobius"/>
    </source>
</evidence>
<accession>A0A4R1QN12</accession>
<comment type="similarity">
    <text evidence="2">Belongs to the AzlC family.</text>
</comment>
<dbReference type="InterPro" id="IPR011606">
    <property type="entry name" value="Brnchd-chn_aa_trnsp_permease"/>
</dbReference>
<reference evidence="9 10" key="1">
    <citation type="submission" date="2019-03" db="EMBL/GenBank/DDBJ databases">
        <title>Genomic Encyclopedia of Type Strains, Phase IV (KMG-IV): sequencing the most valuable type-strain genomes for metagenomic binning, comparative biology and taxonomic classification.</title>
        <authorList>
            <person name="Goeker M."/>
        </authorList>
    </citation>
    <scope>NUCLEOTIDE SEQUENCE [LARGE SCALE GENOMIC DNA]</scope>
    <source>
        <strain evidence="9 10">DSM 100451</strain>
    </source>
</reference>